<feature type="region of interest" description="Disordered" evidence="1">
    <location>
        <begin position="102"/>
        <end position="124"/>
    </location>
</feature>
<keyword evidence="2" id="KW-0732">Signal</keyword>
<proteinExistence type="predicted"/>
<protein>
    <submittedName>
        <fullName evidence="3">Uncharacterized protein</fullName>
    </submittedName>
</protein>
<sequence length="538" mass="57530">MFRPSTSDTPLWSPVMTLFARAPRRRAAAAAATAALALALVAPAALAAPTAAPSGAAHADDADRPGAPAFGSGTTLPRPARWLGGPSRAALVPQPASVPGALPVAPDVAPTAEPGAEPEPLGPYELRLTPESEQIADYWYWAMGLAVTVEGLPGYYATTLVDHGPDGRSVVLGQGIAEPDGTLTVRVRQPDWDAALGVHTIEATNFQGYSGSTTVEVVRWDGWAETGTASPSRVDRERLQYEPVVSRGTGFEPGEPIDAVLFDPDENALPLYGARPLVARADGSFVYALKASSGGLTPGEYRVLMFGRRTGHAVDADFFLTVDGRDRRVGTVTFDTPRTTVSDLRGQSGTADAGVVYSITGVRPFALLDIFLRDAKGIDNYLGRGRADGEGRFRTSVAGAGAIAGRYQLRVFNTRTQDFTRGNLTVTEDDGTMPPQPTLTLSRPRLSRLDLMDPDRGVRIVGTGYIPGQVVELYVKDGYRRPMSTRPITTLVRHADADGTVRFHLVADRRPATGTWGVEVEGWLWNSVVQRSTLEVTR</sequence>
<comment type="caution">
    <text evidence="3">The sequence shown here is derived from an EMBL/GenBank/DDBJ whole genome shotgun (WGS) entry which is preliminary data.</text>
</comment>
<accession>A0ABP9PCL3</accession>
<feature type="chain" id="PRO_5046456427" evidence="2">
    <location>
        <begin position="48"/>
        <end position="538"/>
    </location>
</feature>
<keyword evidence="4" id="KW-1185">Reference proteome</keyword>
<organism evidence="3 4">
    <name type="scientific">Nocardioides marinquilinus</name>
    <dbReference type="NCBI Taxonomy" id="1210400"/>
    <lineage>
        <taxon>Bacteria</taxon>
        <taxon>Bacillati</taxon>
        <taxon>Actinomycetota</taxon>
        <taxon>Actinomycetes</taxon>
        <taxon>Propionibacteriales</taxon>
        <taxon>Nocardioidaceae</taxon>
        <taxon>Nocardioides</taxon>
    </lineage>
</organism>
<feature type="compositionally biased region" description="Low complexity" evidence="1">
    <location>
        <begin position="112"/>
        <end position="124"/>
    </location>
</feature>
<feature type="region of interest" description="Disordered" evidence="1">
    <location>
        <begin position="54"/>
        <end position="88"/>
    </location>
</feature>
<name>A0ABP9PCL3_9ACTN</name>
<evidence type="ECO:0000313" key="4">
    <source>
        <dbReference type="Proteomes" id="UP001500221"/>
    </source>
</evidence>
<dbReference type="PROSITE" id="PS51318">
    <property type="entry name" value="TAT"/>
    <property type="match status" value="1"/>
</dbReference>
<dbReference type="InterPro" id="IPR006311">
    <property type="entry name" value="TAT_signal"/>
</dbReference>
<dbReference type="EMBL" id="BAABKG010000001">
    <property type="protein sequence ID" value="GAA5143592.1"/>
    <property type="molecule type" value="Genomic_DNA"/>
</dbReference>
<gene>
    <name evidence="3" type="ORF">GCM10023340_09340</name>
</gene>
<evidence type="ECO:0000256" key="1">
    <source>
        <dbReference type="SAM" id="MobiDB-lite"/>
    </source>
</evidence>
<reference evidence="4" key="1">
    <citation type="journal article" date="2019" name="Int. J. Syst. Evol. Microbiol.">
        <title>The Global Catalogue of Microorganisms (GCM) 10K type strain sequencing project: providing services to taxonomists for standard genome sequencing and annotation.</title>
        <authorList>
            <consortium name="The Broad Institute Genomics Platform"/>
            <consortium name="The Broad Institute Genome Sequencing Center for Infectious Disease"/>
            <person name="Wu L."/>
            <person name="Ma J."/>
        </authorList>
    </citation>
    <scope>NUCLEOTIDE SEQUENCE [LARGE SCALE GENOMIC DNA]</scope>
    <source>
        <strain evidence="4">JCM 18459</strain>
    </source>
</reference>
<feature type="signal peptide" evidence="2">
    <location>
        <begin position="1"/>
        <end position="47"/>
    </location>
</feature>
<dbReference type="Proteomes" id="UP001500221">
    <property type="component" value="Unassembled WGS sequence"/>
</dbReference>
<evidence type="ECO:0000256" key="2">
    <source>
        <dbReference type="SAM" id="SignalP"/>
    </source>
</evidence>
<evidence type="ECO:0000313" key="3">
    <source>
        <dbReference type="EMBL" id="GAA5143592.1"/>
    </source>
</evidence>